<dbReference type="PANTHER" id="PTHR46847:SF1">
    <property type="entry name" value="D-ALLOSE-BINDING PERIPLASMIC PROTEIN-RELATED"/>
    <property type="match status" value="1"/>
</dbReference>
<name>D8GPQ4_CLOLD</name>
<gene>
    <name evidence="8" type="primary">rbsB</name>
    <name evidence="8" type="ordered locus">CLJU_c08950</name>
</gene>
<protein>
    <recommendedName>
        <fullName evidence="6">D-galactose/methyl-galactoside binding periplasmic protein MglB</fullName>
    </recommendedName>
</protein>
<dbReference type="Gene3D" id="3.40.50.2300">
    <property type="match status" value="2"/>
</dbReference>
<dbReference type="InterPro" id="IPR028082">
    <property type="entry name" value="Peripla_BP_I"/>
</dbReference>
<dbReference type="AlphaFoldDB" id="D8GPQ4"/>
<comment type="subunit">
    <text evidence="5">The ABC transporter complex is composed of one ATP-binding protein (MglA), two transmembrane proteins (MglC) and a solute-binding protein (MglB).</text>
</comment>
<keyword evidence="8" id="KW-0813">Transport</keyword>
<evidence type="ECO:0000256" key="1">
    <source>
        <dbReference type="ARBA" id="ARBA00004196"/>
    </source>
</evidence>
<dbReference type="GO" id="GO:0046872">
    <property type="term" value="F:metal ion binding"/>
    <property type="evidence" value="ECO:0007669"/>
    <property type="project" value="UniProtKB-KW"/>
</dbReference>
<evidence type="ECO:0000256" key="2">
    <source>
        <dbReference type="ARBA" id="ARBA00007639"/>
    </source>
</evidence>
<dbReference type="KEGG" id="clj:CLJU_c08950"/>
<keyword evidence="3" id="KW-0479">Metal-binding</keyword>
<evidence type="ECO:0000256" key="6">
    <source>
        <dbReference type="ARBA" id="ARBA00034344"/>
    </source>
</evidence>
<evidence type="ECO:0000313" key="8">
    <source>
        <dbReference type="EMBL" id="ADK13963.1"/>
    </source>
</evidence>
<dbReference type="InterPro" id="IPR025997">
    <property type="entry name" value="SBP_2_dom"/>
</dbReference>
<dbReference type="GO" id="GO:0030313">
    <property type="term" value="C:cell envelope"/>
    <property type="evidence" value="ECO:0007669"/>
    <property type="project" value="UniProtKB-SubCell"/>
</dbReference>
<reference evidence="8 9" key="1">
    <citation type="journal article" date="2010" name="Proc. Natl. Acad. Sci. U.S.A.">
        <title>Clostridium ljungdahlii represents a microbial production platform based on syngas.</title>
        <authorList>
            <person name="Kopke M."/>
            <person name="Held C."/>
            <person name="Hujer S."/>
            <person name="Liesegang H."/>
            <person name="Wiezer A."/>
            <person name="Wollherr A."/>
            <person name="Ehrenreich A."/>
            <person name="Liebl W."/>
            <person name="Gottschalk G."/>
            <person name="Durre P."/>
        </authorList>
    </citation>
    <scope>NUCLEOTIDE SEQUENCE [LARGE SCALE GENOMIC DNA]</scope>
    <source>
        <strain evidence="9">ATCC 55383 / DSM 13528 / PETC</strain>
    </source>
</reference>
<evidence type="ECO:0000259" key="7">
    <source>
        <dbReference type="Pfam" id="PF13407"/>
    </source>
</evidence>
<dbReference type="PROSITE" id="PS51257">
    <property type="entry name" value="PROKAR_LIPOPROTEIN"/>
    <property type="match status" value="1"/>
</dbReference>
<dbReference type="InterPro" id="IPR044085">
    <property type="entry name" value="MglB-like_PBP1"/>
</dbReference>
<evidence type="ECO:0000256" key="4">
    <source>
        <dbReference type="ARBA" id="ARBA00022729"/>
    </source>
</evidence>
<dbReference type="EMBL" id="CP001666">
    <property type="protein sequence ID" value="ADK13963.1"/>
    <property type="molecule type" value="Genomic_DNA"/>
</dbReference>
<dbReference type="eggNOG" id="COG1879">
    <property type="taxonomic scope" value="Bacteria"/>
</dbReference>
<dbReference type="Pfam" id="PF13407">
    <property type="entry name" value="Peripla_BP_4"/>
    <property type="match status" value="1"/>
</dbReference>
<dbReference type="HOGENOM" id="CLU_037628_3_1_9"/>
<keyword evidence="8" id="KW-0762">Sugar transport</keyword>
<sequence length="338" mass="37488">MIVKKCMKSIAVTGLLTIILGTGCSNSLSSNKNEPVIGFVAYEFNNTWITELKNEIYKVSSGKARVDIWNGDNIQTVENDKINLFINRKVNVLDINPVDVNAAGQIIEKCKKANIPTVFVNRQPKKEDMEKWNKVYYVGAKAEQSGTIQGQMLVNYFKGHPTQDGTIRYIMLKGETRNQDAEKRTQYSIKALKDSGFKVQKVAEDTAMWDRTKAQEKMTSFISSYGPNFDCVIANNDDMALGAVDALKAAGYFNGGKYVPVVGVDATAPAVKAVEDGTLFGTVLNDAAKQGDAAFDLSYILSKGKIPDESNFKYKVTDGKYIWIDYKMITKENVQDAK</sequence>
<keyword evidence="4" id="KW-0732">Signal</keyword>
<feature type="domain" description="Periplasmic binding protein" evidence="7">
    <location>
        <begin position="37"/>
        <end position="305"/>
    </location>
</feature>
<dbReference type="CDD" id="cd01539">
    <property type="entry name" value="PBP1_GGBP"/>
    <property type="match status" value="1"/>
</dbReference>
<comment type="similarity">
    <text evidence="2">Belongs to the bacterial solute-binding protein 2 family.</text>
</comment>
<dbReference type="Proteomes" id="UP000001656">
    <property type="component" value="Chromosome"/>
</dbReference>
<evidence type="ECO:0000313" key="9">
    <source>
        <dbReference type="Proteomes" id="UP000001656"/>
    </source>
</evidence>
<organism evidence="8 9">
    <name type="scientific">Clostridium ljungdahlii (strain ATCC 55383 / DSM 13528 / PETC)</name>
    <dbReference type="NCBI Taxonomy" id="748727"/>
    <lineage>
        <taxon>Bacteria</taxon>
        <taxon>Bacillati</taxon>
        <taxon>Bacillota</taxon>
        <taxon>Clostridia</taxon>
        <taxon>Eubacteriales</taxon>
        <taxon>Clostridiaceae</taxon>
        <taxon>Clostridium</taxon>
    </lineage>
</organism>
<evidence type="ECO:0000256" key="5">
    <source>
        <dbReference type="ARBA" id="ARBA00034323"/>
    </source>
</evidence>
<comment type="subcellular location">
    <subcellularLocation>
        <location evidence="1">Cell envelope</location>
    </subcellularLocation>
</comment>
<dbReference type="SUPFAM" id="SSF53822">
    <property type="entry name" value="Periplasmic binding protein-like I"/>
    <property type="match status" value="1"/>
</dbReference>
<dbReference type="STRING" id="748727.CLJU_c08950"/>
<evidence type="ECO:0000256" key="3">
    <source>
        <dbReference type="ARBA" id="ARBA00022723"/>
    </source>
</evidence>
<accession>D8GPQ4</accession>
<dbReference type="GO" id="GO:0030246">
    <property type="term" value="F:carbohydrate binding"/>
    <property type="evidence" value="ECO:0007669"/>
    <property type="project" value="InterPro"/>
</dbReference>
<proteinExistence type="inferred from homology"/>
<dbReference type="PANTHER" id="PTHR46847">
    <property type="entry name" value="D-ALLOSE-BINDING PERIPLASMIC PROTEIN-RELATED"/>
    <property type="match status" value="1"/>
</dbReference>